<gene>
    <name evidence="1" type="ORF">KIPB_005700</name>
</gene>
<evidence type="ECO:0000313" key="1">
    <source>
        <dbReference type="EMBL" id="GIQ84245.1"/>
    </source>
</evidence>
<comment type="caution">
    <text evidence="1">The sequence shown here is derived from an EMBL/GenBank/DDBJ whole genome shotgun (WGS) entry which is preliminary data.</text>
</comment>
<proteinExistence type="predicted"/>
<name>A0A9K3CXK3_9EUKA</name>
<dbReference type="Proteomes" id="UP000265618">
    <property type="component" value="Unassembled WGS sequence"/>
</dbReference>
<evidence type="ECO:0000313" key="2">
    <source>
        <dbReference type="Proteomes" id="UP000265618"/>
    </source>
</evidence>
<accession>A0A9K3CXK3</accession>
<organism evidence="1 2">
    <name type="scientific">Kipferlia bialata</name>
    <dbReference type="NCBI Taxonomy" id="797122"/>
    <lineage>
        <taxon>Eukaryota</taxon>
        <taxon>Metamonada</taxon>
        <taxon>Carpediemonas-like organisms</taxon>
        <taxon>Kipferlia</taxon>
    </lineage>
</organism>
<reference evidence="1 2" key="1">
    <citation type="journal article" date="2018" name="PLoS ONE">
        <title>The draft genome of Kipferlia bialata reveals reductive genome evolution in fornicate parasites.</title>
        <authorList>
            <person name="Tanifuji G."/>
            <person name="Takabayashi S."/>
            <person name="Kume K."/>
            <person name="Takagi M."/>
            <person name="Nakayama T."/>
            <person name="Kamikawa R."/>
            <person name="Inagaki Y."/>
            <person name="Hashimoto T."/>
        </authorList>
    </citation>
    <scope>NUCLEOTIDE SEQUENCE [LARGE SCALE GENOMIC DNA]</scope>
    <source>
        <strain evidence="1">NY0173</strain>
    </source>
</reference>
<sequence>MSVGLESGFMPAESGSREGITVSKAERVAFEAEVSRLINLPQPLYKEMPKLVESFNQDAALVELFQFTLHEVMSVEGPLAQKLAAWEKYSPLWAENIESYLVRFEEDIESFKSQQISIAEEDTVTIVRFLQLETSSIKQSLVNKALQWQNSLLELLFTESKAR</sequence>
<dbReference type="AlphaFoldDB" id="A0A9K3CXK3"/>
<dbReference type="EMBL" id="BDIP01001365">
    <property type="protein sequence ID" value="GIQ84245.1"/>
    <property type="molecule type" value="Genomic_DNA"/>
</dbReference>
<protein>
    <submittedName>
        <fullName evidence="1">Uncharacterized protein</fullName>
    </submittedName>
</protein>
<keyword evidence="2" id="KW-1185">Reference proteome</keyword>